<reference evidence="1 2" key="1">
    <citation type="journal article" date="2023" name="Int. J. Mol. Sci.">
        <title>De Novo Assembly and Annotation of 11 Diverse Shrub Willow (Salix) Genomes Reveals Novel Gene Organization in Sex-Linked Regions.</title>
        <authorList>
            <person name="Hyden B."/>
            <person name="Feng K."/>
            <person name="Yates T.B."/>
            <person name="Jawdy S."/>
            <person name="Cereghino C."/>
            <person name="Smart L.B."/>
            <person name="Muchero W."/>
        </authorList>
    </citation>
    <scope>NUCLEOTIDE SEQUENCE [LARGE SCALE GENOMIC DNA]</scope>
    <source>
        <tissue evidence="1">Shoot tip</tissue>
    </source>
</reference>
<dbReference type="AlphaFoldDB" id="A0A9Q0NHY4"/>
<organism evidence="1 2">
    <name type="scientific">Salix viminalis</name>
    <name type="common">Common osier</name>
    <name type="synonym">Basket willow</name>
    <dbReference type="NCBI Taxonomy" id="40686"/>
    <lineage>
        <taxon>Eukaryota</taxon>
        <taxon>Viridiplantae</taxon>
        <taxon>Streptophyta</taxon>
        <taxon>Embryophyta</taxon>
        <taxon>Tracheophyta</taxon>
        <taxon>Spermatophyta</taxon>
        <taxon>Magnoliopsida</taxon>
        <taxon>eudicotyledons</taxon>
        <taxon>Gunneridae</taxon>
        <taxon>Pentapetalae</taxon>
        <taxon>rosids</taxon>
        <taxon>fabids</taxon>
        <taxon>Malpighiales</taxon>
        <taxon>Salicaceae</taxon>
        <taxon>Saliceae</taxon>
        <taxon>Salix</taxon>
    </lineage>
</organism>
<protein>
    <submittedName>
        <fullName evidence="1">Uncharacterized protein</fullName>
    </submittedName>
</protein>
<dbReference type="EMBL" id="JAPFFL010000163">
    <property type="protein sequence ID" value="KAJ6670153.1"/>
    <property type="molecule type" value="Genomic_DNA"/>
</dbReference>
<evidence type="ECO:0000313" key="1">
    <source>
        <dbReference type="EMBL" id="KAJ6670153.1"/>
    </source>
</evidence>
<dbReference type="Proteomes" id="UP001151529">
    <property type="component" value="Unassembled WGS sequence"/>
</dbReference>
<accession>A0A9Q0NHY4</accession>
<keyword evidence="2" id="KW-1185">Reference proteome</keyword>
<comment type="caution">
    <text evidence="1">The sequence shown here is derived from an EMBL/GenBank/DDBJ whole genome shotgun (WGS) entry which is preliminary data.</text>
</comment>
<proteinExistence type="predicted"/>
<evidence type="ECO:0000313" key="2">
    <source>
        <dbReference type="Proteomes" id="UP001151529"/>
    </source>
</evidence>
<gene>
    <name evidence="1" type="ORF">OIU85_012103</name>
</gene>
<name>A0A9Q0NHY4_SALVM</name>
<sequence length="164" mass="18057">MSRGAEYVLFRGARARHGGGGDGRSGRKRVAEFGRLRDDFDPSNPWDGGGVLEWRHVEMVDVRAKMTSSLMSAVSGDSFGYDEQWLNDLGNDFWFCEPATCLGLVVKDACVGCEEEVCVLGHLMARSSDVDAAMVNVNGWVSVMSCLSFGLGQMGRDFWMIEMI</sequence>